<protein>
    <recommendedName>
        <fullName evidence="2">Two component regulator three Y domain-containing protein</fullName>
    </recommendedName>
</protein>
<sequence>MLFKRVLFCKILIYSFFITLTAQPDPKYRPFDWVIYRASGPINCISEGYTFVYIGTNEGGIYRYHLFSNEFNDPITKAQGLKSNTVTGIHFDRNTGIIWVAVPGHLQYTYTREGDWRDVKFSELGLHKTDVIRRIGSSENYVWAQANSIYVKVDRSSGVLAGLYPFPDELNIQWSSGPYRDQHDLKEIINNYTVMAGWMLSGDRFIDQYGRYLDITTGLKGFHGDIWVGSSDGTFFQAKTTMETFFPSSFGIRGVDVGALHYQKPDLWIGSADYSVGRGVTRLDPSTLQVDHFDFDITVNMNPTDIFSILDLDDELWIGGDNVVLLYDKDDNYWRTLGVDRGIPEGNINSIAGDTTFVWVGSSQGLRQINRKSRIEEVMGIESLFFNHPVNDLHLNEFGLWIGTRTGIYLYDPKNPQVVNGNSIGISYLDFPLSQVTAIQEDNGALYIAANIGIVKFDLRERVWELVISAIQYKAHEVRAMSIGRNHCFIGTNMGFYRINFKTGLIREYNYPFIGNINSMILMG</sequence>
<gene>
    <name evidence="1" type="ORF">METZ01_LOCUS201726</name>
</gene>
<dbReference type="EMBL" id="UINC01044017">
    <property type="protein sequence ID" value="SVB48872.1"/>
    <property type="molecule type" value="Genomic_DNA"/>
</dbReference>
<reference evidence="1" key="1">
    <citation type="submission" date="2018-05" db="EMBL/GenBank/DDBJ databases">
        <authorList>
            <person name="Lanie J.A."/>
            <person name="Ng W.-L."/>
            <person name="Kazmierczak K.M."/>
            <person name="Andrzejewski T.M."/>
            <person name="Davidsen T.M."/>
            <person name="Wayne K.J."/>
            <person name="Tettelin H."/>
            <person name="Glass J.I."/>
            <person name="Rusch D."/>
            <person name="Podicherti R."/>
            <person name="Tsui H.-C.T."/>
            <person name="Winkler M.E."/>
        </authorList>
    </citation>
    <scope>NUCLEOTIDE SEQUENCE</scope>
</reference>
<proteinExistence type="predicted"/>
<dbReference type="Gene3D" id="2.130.10.10">
    <property type="entry name" value="YVTN repeat-like/Quinoprotein amine dehydrogenase"/>
    <property type="match status" value="3"/>
</dbReference>
<dbReference type="AlphaFoldDB" id="A0A382EEX4"/>
<feature type="non-terminal residue" evidence="1">
    <location>
        <position position="524"/>
    </location>
</feature>
<evidence type="ECO:0000313" key="1">
    <source>
        <dbReference type="EMBL" id="SVB48872.1"/>
    </source>
</evidence>
<dbReference type="SUPFAM" id="SSF63829">
    <property type="entry name" value="Calcium-dependent phosphotriesterase"/>
    <property type="match status" value="1"/>
</dbReference>
<evidence type="ECO:0008006" key="2">
    <source>
        <dbReference type="Google" id="ProtNLM"/>
    </source>
</evidence>
<name>A0A382EEX4_9ZZZZ</name>
<accession>A0A382EEX4</accession>
<organism evidence="1">
    <name type="scientific">marine metagenome</name>
    <dbReference type="NCBI Taxonomy" id="408172"/>
    <lineage>
        <taxon>unclassified sequences</taxon>
        <taxon>metagenomes</taxon>
        <taxon>ecological metagenomes</taxon>
    </lineage>
</organism>
<dbReference type="InterPro" id="IPR015943">
    <property type="entry name" value="WD40/YVTN_repeat-like_dom_sf"/>
</dbReference>